<dbReference type="CDD" id="cd02998">
    <property type="entry name" value="PDI_a_ERp38"/>
    <property type="match status" value="2"/>
</dbReference>
<dbReference type="EC" id="5.3.4.1" evidence="3"/>
<dbReference type="Gene3D" id="1.20.1150.12">
    <property type="entry name" value="Endoplasmic reticulum resident protein 29, C-terminal domain"/>
    <property type="match status" value="1"/>
</dbReference>
<comment type="caution">
    <text evidence="12">The sequence shown here is derived from an EMBL/GenBank/DDBJ whole genome shotgun (WGS) entry which is preliminary data.</text>
</comment>
<dbReference type="SUPFAM" id="SSF52833">
    <property type="entry name" value="Thioredoxin-like"/>
    <property type="match status" value="2"/>
</dbReference>
<dbReference type="PROSITE" id="PS51352">
    <property type="entry name" value="THIOREDOXIN_2"/>
    <property type="match status" value="2"/>
</dbReference>
<dbReference type="EMBL" id="LGRN01000129">
    <property type="protein sequence ID" value="OJD15965.1"/>
    <property type="molecule type" value="Genomic_DNA"/>
</dbReference>
<dbReference type="GO" id="GO:0003756">
    <property type="term" value="F:protein disulfide isomerase activity"/>
    <property type="evidence" value="ECO:0007669"/>
    <property type="project" value="UniProtKB-EC"/>
</dbReference>
<proteinExistence type="inferred from homology"/>
<dbReference type="InterPro" id="IPR005788">
    <property type="entry name" value="PDI_thioredoxin-like_dom"/>
</dbReference>
<feature type="chain" id="PRO_5012498606" description="protein disulfide-isomerase" evidence="10">
    <location>
        <begin position="25"/>
        <end position="375"/>
    </location>
</feature>
<keyword evidence="7 12" id="KW-0413">Isomerase</keyword>
<evidence type="ECO:0000256" key="2">
    <source>
        <dbReference type="ARBA" id="ARBA00006347"/>
    </source>
</evidence>
<feature type="domain" description="Thioredoxin" evidence="11">
    <location>
        <begin position="138"/>
        <end position="303"/>
    </location>
</feature>
<dbReference type="InterPro" id="IPR017937">
    <property type="entry name" value="Thioredoxin_CS"/>
</dbReference>
<dbReference type="InterPro" id="IPR051063">
    <property type="entry name" value="PDI"/>
</dbReference>
<dbReference type="PROSITE" id="PS00194">
    <property type="entry name" value="THIOREDOXIN_1"/>
    <property type="match status" value="2"/>
</dbReference>
<dbReference type="InterPro" id="IPR013766">
    <property type="entry name" value="Thioredoxin_domain"/>
</dbReference>
<dbReference type="Pfam" id="PF00085">
    <property type="entry name" value="Thioredoxin"/>
    <property type="match status" value="2"/>
</dbReference>
<dbReference type="PRINTS" id="PR00421">
    <property type="entry name" value="THIOREDOXIN"/>
</dbReference>
<evidence type="ECO:0000313" key="12">
    <source>
        <dbReference type="EMBL" id="OJD15965.1"/>
    </source>
</evidence>
<dbReference type="SUPFAM" id="SSF47933">
    <property type="entry name" value="ERP29 C domain-like"/>
    <property type="match status" value="1"/>
</dbReference>
<keyword evidence="5" id="KW-0677">Repeat</keyword>
<feature type="domain" description="Thioredoxin" evidence="11">
    <location>
        <begin position="14"/>
        <end position="136"/>
    </location>
</feature>
<name>A0A1J9QL87_9EURO</name>
<dbReference type="OrthoDB" id="10264505at2759"/>
<dbReference type="FunFam" id="3.40.30.10:FF:000032">
    <property type="entry name" value="Protein disulfide-isomerase A6 homolog"/>
    <property type="match status" value="1"/>
</dbReference>
<dbReference type="Gene3D" id="3.40.30.10">
    <property type="entry name" value="Glutaredoxin"/>
    <property type="match status" value="2"/>
</dbReference>
<evidence type="ECO:0000256" key="3">
    <source>
        <dbReference type="ARBA" id="ARBA00012723"/>
    </source>
</evidence>
<dbReference type="InterPro" id="IPR036249">
    <property type="entry name" value="Thioredoxin-like_sf"/>
</dbReference>
<organism evidence="12 13">
    <name type="scientific">Emergomyces pasteurianus Ep9510</name>
    <dbReference type="NCBI Taxonomy" id="1447872"/>
    <lineage>
        <taxon>Eukaryota</taxon>
        <taxon>Fungi</taxon>
        <taxon>Dikarya</taxon>
        <taxon>Ascomycota</taxon>
        <taxon>Pezizomycotina</taxon>
        <taxon>Eurotiomycetes</taxon>
        <taxon>Eurotiomycetidae</taxon>
        <taxon>Onygenales</taxon>
        <taxon>Ajellomycetaceae</taxon>
        <taxon>Emergomyces</taxon>
    </lineage>
</organism>
<evidence type="ECO:0000259" key="11">
    <source>
        <dbReference type="PROSITE" id="PS51352"/>
    </source>
</evidence>
<evidence type="ECO:0000256" key="9">
    <source>
        <dbReference type="RuleBase" id="RU004208"/>
    </source>
</evidence>
<dbReference type="NCBIfam" id="TIGR01126">
    <property type="entry name" value="pdi_dom"/>
    <property type="match status" value="2"/>
</dbReference>
<protein>
    <recommendedName>
        <fullName evidence="3">protein disulfide-isomerase</fullName>
        <ecNumber evidence="3">5.3.4.1</ecNumber>
    </recommendedName>
</protein>
<evidence type="ECO:0000256" key="5">
    <source>
        <dbReference type="ARBA" id="ARBA00022737"/>
    </source>
</evidence>
<dbReference type="Pfam" id="PF07749">
    <property type="entry name" value="ERp29"/>
    <property type="match status" value="1"/>
</dbReference>
<evidence type="ECO:0000256" key="4">
    <source>
        <dbReference type="ARBA" id="ARBA00022729"/>
    </source>
</evidence>
<dbReference type="STRING" id="1447872.A0A1J9QL87"/>
<keyword evidence="6" id="KW-1015">Disulfide bond</keyword>
<accession>A0A1J9QL87</accession>
<dbReference type="CDD" id="cd00238">
    <property type="entry name" value="ERp29c"/>
    <property type="match status" value="1"/>
</dbReference>
<reference evidence="12 13" key="1">
    <citation type="submission" date="2015-07" db="EMBL/GenBank/DDBJ databases">
        <title>Emmonsia species relationships and genome sequence.</title>
        <authorList>
            <consortium name="The Broad Institute Genomics Platform"/>
            <person name="Cuomo C.A."/>
            <person name="Munoz J.F."/>
            <person name="Imamovic A."/>
            <person name="Priest M.E."/>
            <person name="Young S."/>
            <person name="Clay O.K."/>
            <person name="McEwen J.G."/>
        </authorList>
    </citation>
    <scope>NUCLEOTIDE SEQUENCE [LARGE SCALE GENOMIC DNA]</scope>
    <source>
        <strain evidence="12 13">UAMH 9510</strain>
    </source>
</reference>
<dbReference type="InterPro" id="IPR011679">
    <property type="entry name" value="ERp29_C"/>
</dbReference>
<dbReference type="GO" id="GO:0005783">
    <property type="term" value="C:endoplasmic reticulum"/>
    <property type="evidence" value="ECO:0007669"/>
    <property type="project" value="InterPro"/>
</dbReference>
<comment type="similarity">
    <text evidence="2 9">Belongs to the protein disulfide isomerase family.</text>
</comment>
<keyword evidence="13" id="KW-1185">Reference proteome</keyword>
<evidence type="ECO:0000313" key="13">
    <source>
        <dbReference type="Proteomes" id="UP000182235"/>
    </source>
</evidence>
<comment type="catalytic activity">
    <reaction evidence="1">
        <text>Catalyzes the rearrangement of -S-S- bonds in proteins.</text>
        <dbReference type="EC" id="5.3.4.1"/>
    </reaction>
</comment>
<evidence type="ECO:0000256" key="10">
    <source>
        <dbReference type="SAM" id="SignalP"/>
    </source>
</evidence>
<dbReference type="PANTHER" id="PTHR45672">
    <property type="entry name" value="PROTEIN DISULFIDE-ISOMERASE C17H9.14C-RELATED"/>
    <property type="match status" value="1"/>
</dbReference>
<feature type="signal peptide" evidence="10">
    <location>
        <begin position="1"/>
        <end position="24"/>
    </location>
</feature>
<keyword evidence="4 10" id="KW-0732">Signal</keyword>
<dbReference type="AlphaFoldDB" id="A0A1J9QL87"/>
<dbReference type="InterPro" id="IPR036356">
    <property type="entry name" value="ERp29_C_sf"/>
</dbReference>
<dbReference type="Proteomes" id="UP000182235">
    <property type="component" value="Unassembled WGS sequence"/>
</dbReference>
<dbReference type="PANTHER" id="PTHR45672:SF11">
    <property type="entry name" value="PROTEIN DISULFIDE-ISOMERASE C17H9.14C"/>
    <property type="match status" value="1"/>
</dbReference>
<evidence type="ECO:0000256" key="7">
    <source>
        <dbReference type="ARBA" id="ARBA00023235"/>
    </source>
</evidence>
<dbReference type="GO" id="GO:0006457">
    <property type="term" value="P:protein folding"/>
    <property type="evidence" value="ECO:0007669"/>
    <property type="project" value="TreeGrafter"/>
</dbReference>
<sequence length="375" mass="40798">MARLSYLLLASASLLLNNVAPAAAISAVLDLTPDNFDSVAIKSGKPGLVEFFAPWCGHCKNLAPIYDQLAEAFTFASDKVHISKVDADEHRSLGQRFGVQGFPTLKWFDGKSDKPEEYNGGRDLESLTKFVTEKTGIKPKGAQKPASNVLMLTDATFSKAIGGDKDVFVAFTAPWCGHCKSLAPIWEKLANDFQLEPDVAIAKVDADAENSRRTADSQDITSYPTIKFFPRGSTAPMSYDGDHSHEDFVAYLNEHSGTHRVIGGGLDKEAGTIAALDAVVAKYVTGGEKSVSTLLDEAKAAAKGLEGRYAAYYVKVLGKLADNKDYVKNELARLERMASKGGMAPEKMDDLMSRSNILRRFMGEKGKEKKEKDEL</sequence>
<evidence type="ECO:0000256" key="1">
    <source>
        <dbReference type="ARBA" id="ARBA00001182"/>
    </source>
</evidence>
<evidence type="ECO:0000256" key="8">
    <source>
        <dbReference type="ARBA" id="ARBA00023284"/>
    </source>
</evidence>
<evidence type="ECO:0000256" key="6">
    <source>
        <dbReference type="ARBA" id="ARBA00023157"/>
    </source>
</evidence>
<gene>
    <name evidence="12" type="ORF">AJ78_03834</name>
</gene>
<dbReference type="VEuPathDB" id="FungiDB:AJ78_03834"/>
<keyword evidence="8" id="KW-0676">Redox-active center</keyword>